<dbReference type="InParanoid" id="A0A194RK90"/>
<dbReference type="Pfam" id="PF01743">
    <property type="entry name" value="PolyA_pol"/>
    <property type="match status" value="1"/>
</dbReference>
<keyword evidence="9" id="KW-0694">RNA-binding</keyword>
<dbReference type="InterPro" id="IPR050264">
    <property type="entry name" value="Bact_CCA-adding_enz_type3_sf"/>
</dbReference>
<keyword evidence="4" id="KW-0819">tRNA processing</keyword>
<feature type="domain" description="tRNA nucleotidyltransferase/poly(A) polymerase RNA and SrmB- binding" evidence="11">
    <location>
        <begin position="284"/>
        <end position="335"/>
    </location>
</feature>
<evidence type="ECO:0000259" key="11">
    <source>
        <dbReference type="Pfam" id="PF12627"/>
    </source>
</evidence>
<dbReference type="CDD" id="cd05398">
    <property type="entry name" value="NT_ClassII-CCAase"/>
    <property type="match status" value="1"/>
</dbReference>
<dbReference type="Gene3D" id="3.30.460.10">
    <property type="entry name" value="Beta Polymerase, domain 2"/>
    <property type="match status" value="1"/>
</dbReference>
<evidence type="ECO:0000256" key="4">
    <source>
        <dbReference type="ARBA" id="ARBA00022694"/>
    </source>
</evidence>
<feature type="domain" description="Poly A polymerase head" evidence="10">
    <location>
        <begin position="127"/>
        <end position="249"/>
    </location>
</feature>
<evidence type="ECO:0000256" key="8">
    <source>
        <dbReference type="ARBA" id="ARBA00022842"/>
    </source>
</evidence>
<evidence type="ECO:0000313" key="12">
    <source>
        <dbReference type="EMBL" id="KPJ18248.1"/>
    </source>
</evidence>
<dbReference type="Pfam" id="PF12627">
    <property type="entry name" value="PolyA_pol_RNAbd"/>
    <property type="match status" value="1"/>
</dbReference>
<dbReference type="GO" id="GO:0005739">
    <property type="term" value="C:mitochondrion"/>
    <property type="evidence" value="ECO:0007669"/>
    <property type="project" value="TreeGrafter"/>
</dbReference>
<dbReference type="GO" id="GO:1990180">
    <property type="term" value="P:mitochondrial tRNA 3'-end processing"/>
    <property type="evidence" value="ECO:0007669"/>
    <property type="project" value="TreeGrafter"/>
</dbReference>
<evidence type="ECO:0000256" key="1">
    <source>
        <dbReference type="ARBA" id="ARBA00001946"/>
    </source>
</evidence>
<keyword evidence="5" id="KW-0548">Nucleotidyltransferase</keyword>
<keyword evidence="3 9" id="KW-0808">Transferase</keyword>
<evidence type="ECO:0000256" key="9">
    <source>
        <dbReference type="RuleBase" id="RU003953"/>
    </source>
</evidence>
<reference evidence="12 13" key="1">
    <citation type="journal article" date="2015" name="Nat. Commun.">
        <title>Outbred genome sequencing and CRISPR/Cas9 gene editing in butterflies.</title>
        <authorList>
            <person name="Li X."/>
            <person name="Fan D."/>
            <person name="Zhang W."/>
            <person name="Liu G."/>
            <person name="Zhang L."/>
            <person name="Zhao L."/>
            <person name="Fang X."/>
            <person name="Chen L."/>
            <person name="Dong Y."/>
            <person name="Chen Y."/>
            <person name="Ding Y."/>
            <person name="Zhao R."/>
            <person name="Feng M."/>
            <person name="Zhu Y."/>
            <person name="Feng Y."/>
            <person name="Jiang X."/>
            <person name="Zhu D."/>
            <person name="Xiang H."/>
            <person name="Feng X."/>
            <person name="Li S."/>
            <person name="Wang J."/>
            <person name="Zhang G."/>
            <person name="Kronforst M.R."/>
            <person name="Wang W."/>
        </authorList>
    </citation>
    <scope>NUCLEOTIDE SEQUENCE [LARGE SCALE GENOMIC DNA]</scope>
    <source>
        <strain evidence="12">Ya'a_city_454_Pm</strain>
        <tissue evidence="12">Whole body</tissue>
    </source>
</reference>
<dbReference type="Gene3D" id="1.10.3090.10">
    <property type="entry name" value="cca-adding enzyme, domain 2"/>
    <property type="match status" value="1"/>
</dbReference>
<keyword evidence="6" id="KW-0479">Metal-binding</keyword>
<evidence type="ECO:0000259" key="10">
    <source>
        <dbReference type="Pfam" id="PF01743"/>
    </source>
</evidence>
<name>A0A194RK90_PAPMA</name>
<evidence type="ECO:0000256" key="7">
    <source>
        <dbReference type="ARBA" id="ARBA00022741"/>
    </source>
</evidence>
<comment type="cofactor">
    <cofactor evidence="1">
        <name>Mg(2+)</name>
        <dbReference type="ChEBI" id="CHEBI:18420"/>
    </cofactor>
</comment>
<dbReference type="GO" id="GO:0046872">
    <property type="term" value="F:metal ion binding"/>
    <property type="evidence" value="ECO:0007669"/>
    <property type="project" value="UniProtKB-KW"/>
</dbReference>
<dbReference type="PANTHER" id="PTHR46173:SF1">
    <property type="entry name" value="CCA TRNA NUCLEOTIDYLTRANSFERASE 1, MITOCHONDRIAL"/>
    <property type="match status" value="1"/>
</dbReference>
<dbReference type="InterPro" id="IPR032828">
    <property type="entry name" value="PolyA_RNA-bd"/>
</dbReference>
<comment type="similarity">
    <text evidence="2 9">Belongs to the tRNA nucleotidyltransferase/poly(A) polymerase family.</text>
</comment>
<dbReference type="EMBL" id="KQ460045">
    <property type="protein sequence ID" value="KPJ18248.1"/>
    <property type="molecule type" value="Genomic_DNA"/>
</dbReference>
<dbReference type="AlphaFoldDB" id="A0A194RK90"/>
<gene>
    <name evidence="12" type="ORF">RR48_12096</name>
</gene>
<dbReference type="GO" id="GO:0016779">
    <property type="term" value="F:nucleotidyltransferase activity"/>
    <property type="evidence" value="ECO:0007669"/>
    <property type="project" value="UniProtKB-KW"/>
</dbReference>
<sequence length="510" mass="59195">MSGTRVVLTDHVIKVLRVPYLENASAHSRIWRRFMTSYISLGYCGSLLAVHNGTNFSTVIALCSARSHYSSAKILRTPRYRSKTDMELKCRENPIVIRLDTPEFKSLFTNEVLDLKKLFEKYQYEIRIAGGAVRDLLMGITPKDLDFATTATPEELKTMFNKENIRMINMSGEKHGTITPRINDKENFEITTLRIDMITDGRHAEVEFTKDWKLDANRRDLTVNSMFLGFDGSVYDYFFGYDDLKKRRVAFVGDADVRIKEDYLRIMRYFRFYGRIAETPDNHDNETLEIIKKNVMGLENISGERIWMELKKTLQGNFAGDLLKTMLNVGIGKYIGIPDPNIEELNKVLNRSKHLGLHPMSYLAALLNNIDAVTVLHNRLKFSGYDRDMAYFIVEHRGDKDHSRRLLPYEKLVLHSKMKQKDAIEYTKEVLKYRGDEDLLQLFDKWEVPRFPINGKILKDNGVPPGKMYGPIINKLKDIWIENEYKQTTDDLAKLIPSLIGEFENKTRMK</sequence>
<keyword evidence="13" id="KW-1185">Reference proteome</keyword>
<dbReference type="Proteomes" id="UP000053240">
    <property type="component" value="Unassembled WGS sequence"/>
</dbReference>
<dbReference type="InterPro" id="IPR043519">
    <property type="entry name" value="NT_sf"/>
</dbReference>
<keyword evidence="8" id="KW-0460">Magnesium</keyword>
<dbReference type="FunCoup" id="A0A194RK90">
    <property type="interactions" value="2074"/>
</dbReference>
<dbReference type="STRING" id="76193.A0A194RK90"/>
<dbReference type="SUPFAM" id="SSF81301">
    <property type="entry name" value="Nucleotidyltransferase"/>
    <property type="match status" value="1"/>
</dbReference>
<proteinExistence type="inferred from homology"/>
<organism evidence="12 13">
    <name type="scientific">Papilio machaon</name>
    <name type="common">Old World swallowtail butterfly</name>
    <dbReference type="NCBI Taxonomy" id="76193"/>
    <lineage>
        <taxon>Eukaryota</taxon>
        <taxon>Metazoa</taxon>
        <taxon>Ecdysozoa</taxon>
        <taxon>Arthropoda</taxon>
        <taxon>Hexapoda</taxon>
        <taxon>Insecta</taxon>
        <taxon>Pterygota</taxon>
        <taxon>Neoptera</taxon>
        <taxon>Endopterygota</taxon>
        <taxon>Lepidoptera</taxon>
        <taxon>Glossata</taxon>
        <taxon>Ditrysia</taxon>
        <taxon>Papilionoidea</taxon>
        <taxon>Papilionidae</taxon>
        <taxon>Papilioninae</taxon>
        <taxon>Papilio</taxon>
    </lineage>
</organism>
<protein>
    <submittedName>
        <fullName evidence="12">CCA tRNA nucleotidyltransferase 1, mitochondrial</fullName>
    </submittedName>
</protein>
<dbReference type="InterPro" id="IPR002646">
    <property type="entry name" value="PolA_pol_head_dom"/>
</dbReference>
<evidence type="ECO:0000256" key="3">
    <source>
        <dbReference type="ARBA" id="ARBA00022679"/>
    </source>
</evidence>
<keyword evidence="7" id="KW-0547">Nucleotide-binding</keyword>
<dbReference type="GO" id="GO:0001680">
    <property type="term" value="P:tRNA 3'-terminal CCA addition"/>
    <property type="evidence" value="ECO:0007669"/>
    <property type="project" value="TreeGrafter"/>
</dbReference>
<dbReference type="GO" id="GO:0000166">
    <property type="term" value="F:nucleotide binding"/>
    <property type="evidence" value="ECO:0007669"/>
    <property type="project" value="UniProtKB-KW"/>
</dbReference>
<dbReference type="PANTHER" id="PTHR46173">
    <property type="entry name" value="CCA TRNA NUCLEOTIDYLTRANSFERASE 1, MITOCHONDRIAL"/>
    <property type="match status" value="1"/>
</dbReference>
<evidence type="ECO:0000256" key="6">
    <source>
        <dbReference type="ARBA" id="ARBA00022723"/>
    </source>
</evidence>
<accession>A0A194RK90</accession>
<dbReference type="SUPFAM" id="SSF81891">
    <property type="entry name" value="Poly A polymerase C-terminal region-like"/>
    <property type="match status" value="1"/>
</dbReference>
<evidence type="ECO:0000256" key="2">
    <source>
        <dbReference type="ARBA" id="ARBA00007265"/>
    </source>
</evidence>
<evidence type="ECO:0000313" key="13">
    <source>
        <dbReference type="Proteomes" id="UP000053240"/>
    </source>
</evidence>
<dbReference type="GO" id="GO:0000049">
    <property type="term" value="F:tRNA binding"/>
    <property type="evidence" value="ECO:0007669"/>
    <property type="project" value="TreeGrafter"/>
</dbReference>
<evidence type="ECO:0000256" key="5">
    <source>
        <dbReference type="ARBA" id="ARBA00022695"/>
    </source>
</evidence>